<protein>
    <submittedName>
        <fullName evidence="3">Uncharacterized protein</fullName>
    </submittedName>
</protein>
<dbReference type="RefSeq" id="WP_168432923.1">
    <property type="nucleotide sequence ID" value="NZ_CAAHFH010000001.1"/>
</dbReference>
<dbReference type="InterPro" id="IPR054615">
    <property type="entry name" value="Symport_access"/>
</dbReference>
<feature type="region of interest" description="Disordered" evidence="1">
    <location>
        <begin position="35"/>
        <end position="58"/>
    </location>
</feature>
<dbReference type="AlphaFoldDB" id="A0A6C2UEV3"/>
<organism evidence="3 4">
    <name type="scientific">Pontiella sulfatireligans</name>
    <dbReference type="NCBI Taxonomy" id="2750658"/>
    <lineage>
        <taxon>Bacteria</taxon>
        <taxon>Pseudomonadati</taxon>
        <taxon>Kiritimatiellota</taxon>
        <taxon>Kiritimatiellia</taxon>
        <taxon>Kiritimatiellales</taxon>
        <taxon>Pontiellaceae</taxon>
        <taxon>Pontiella</taxon>
    </lineage>
</organism>
<accession>A0A6C2UEV3</accession>
<keyword evidence="4" id="KW-1185">Reference proteome</keyword>
<dbReference type="Proteomes" id="UP000346198">
    <property type="component" value="Unassembled WGS sequence"/>
</dbReference>
<keyword evidence="2" id="KW-1133">Transmembrane helix</keyword>
<reference evidence="3 4" key="1">
    <citation type="submission" date="2019-04" db="EMBL/GenBank/DDBJ databases">
        <authorList>
            <person name="Van Vliet M D."/>
        </authorList>
    </citation>
    <scope>NUCLEOTIDE SEQUENCE [LARGE SCALE GENOMIC DNA]</scope>
    <source>
        <strain evidence="3 4">F21</strain>
    </source>
</reference>
<evidence type="ECO:0000313" key="4">
    <source>
        <dbReference type="Proteomes" id="UP000346198"/>
    </source>
</evidence>
<evidence type="ECO:0000313" key="3">
    <source>
        <dbReference type="EMBL" id="VGO18449.1"/>
    </source>
</evidence>
<feature type="transmembrane region" description="Helical" evidence="2">
    <location>
        <begin position="7"/>
        <end position="29"/>
    </location>
</feature>
<evidence type="ECO:0000256" key="1">
    <source>
        <dbReference type="SAM" id="MobiDB-lite"/>
    </source>
</evidence>
<dbReference type="EMBL" id="CAAHFH010000001">
    <property type="protein sequence ID" value="VGO18449.1"/>
    <property type="molecule type" value="Genomic_DNA"/>
</dbReference>
<name>A0A6C2UEV3_9BACT</name>
<keyword evidence="2" id="KW-0472">Membrane</keyword>
<gene>
    <name evidence="3" type="ORF">SCARR_00502</name>
</gene>
<sequence>MLGIADPWVALAYLLCIVSALLCLVWGIIKWNQDDPETEPEEEIRQWAEEEDRVGEEL</sequence>
<feature type="compositionally biased region" description="Acidic residues" evidence="1">
    <location>
        <begin position="49"/>
        <end position="58"/>
    </location>
</feature>
<proteinExistence type="predicted"/>
<keyword evidence="2" id="KW-0812">Transmembrane</keyword>
<dbReference type="NCBIfam" id="NF045580">
    <property type="entry name" value="symport_access"/>
    <property type="match status" value="1"/>
</dbReference>
<evidence type="ECO:0000256" key="2">
    <source>
        <dbReference type="SAM" id="Phobius"/>
    </source>
</evidence>